<evidence type="ECO:0000313" key="3">
    <source>
        <dbReference type="Proteomes" id="UP000286947"/>
    </source>
</evidence>
<feature type="compositionally biased region" description="Basic residues" evidence="1">
    <location>
        <begin position="260"/>
        <end position="274"/>
    </location>
</feature>
<dbReference type="Gene3D" id="3.40.50.300">
    <property type="entry name" value="P-loop containing nucleotide triphosphate hydrolases"/>
    <property type="match status" value="1"/>
</dbReference>
<dbReference type="Pfam" id="PF03237">
    <property type="entry name" value="Terminase_6N"/>
    <property type="match status" value="1"/>
</dbReference>
<dbReference type="EMBL" id="PQSP01000001">
    <property type="protein sequence ID" value="RUS68098.1"/>
    <property type="molecule type" value="Genomic_DNA"/>
</dbReference>
<accession>A0A433SHA0</accession>
<keyword evidence="3" id="KW-1185">Reference proteome</keyword>
<dbReference type="InterPro" id="IPR027417">
    <property type="entry name" value="P-loop_NTPase"/>
</dbReference>
<dbReference type="OrthoDB" id="8553810at2"/>
<dbReference type="AlphaFoldDB" id="A0A433SHA0"/>
<comment type="caution">
    <text evidence="2">The sequence shown here is derived from an EMBL/GenBank/DDBJ whole genome shotgun (WGS) entry which is preliminary data.</text>
</comment>
<proteinExistence type="predicted"/>
<sequence>MQTWKALEAWDKAAPLDRLQGSLELRLAILYAKDPKTGGDFKEIDLLGRQVERFARVGHYQQSGKASDLNPNLNARNEVAHRPGRRKNWFNEKQIDKIREAFTAANFDYQRRWYEMRNQRTRMILKSRQIGATWYFAREALLDAIDTGRNQLFLSASKRQSLVFRGYILELAQSAADVKLTGENIVLGNGAELTFLGTNYRTAQGYHGNLYFDEFFWVNQFEKINKVARAMSTQKVYRKTYTSTPSAQSHEAYPCGPGKRTTKSARRNNARSLI</sequence>
<reference evidence="2 3" key="1">
    <citation type="submission" date="2018-01" db="EMBL/GenBank/DDBJ databases">
        <title>Saezia sanguinis gen. nov., sp. nov., in the order Burkholderiales isolated from human blood.</title>
        <authorList>
            <person name="Medina-Pascual M.J."/>
            <person name="Valdezate S."/>
            <person name="Monzon S."/>
            <person name="Cuesta I."/>
            <person name="Carrasco G."/>
            <person name="Villalon P."/>
            <person name="Saez-Nieto J.A."/>
        </authorList>
    </citation>
    <scope>NUCLEOTIDE SEQUENCE [LARGE SCALE GENOMIC DNA]</scope>
    <source>
        <strain evidence="2 3">CNM695-12</strain>
    </source>
</reference>
<dbReference type="Proteomes" id="UP000286947">
    <property type="component" value="Unassembled WGS sequence"/>
</dbReference>
<name>A0A433SHA0_9BURK</name>
<evidence type="ECO:0000313" key="2">
    <source>
        <dbReference type="EMBL" id="RUS68098.1"/>
    </source>
</evidence>
<gene>
    <name evidence="2" type="ORF">CUZ56_00583</name>
</gene>
<evidence type="ECO:0000256" key="1">
    <source>
        <dbReference type="SAM" id="MobiDB-lite"/>
    </source>
</evidence>
<organism evidence="2 3">
    <name type="scientific">Saezia sanguinis</name>
    <dbReference type="NCBI Taxonomy" id="1965230"/>
    <lineage>
        <taxon>Bacteria</taxon>
        <taxon>Pseudomonadati</taxon>
        <taxon>Pseudomonadota</taxon>
        <taxon>Betaproteobacteria</taxon>
        <taxon>Burkholderiales</taxon>
        <taxon>Saeziaceae</taxon>
        <taxon>Saezia</taxon>
    </lineage>
</organism>
<feature type="region of interest" description="Disordered" evidence="1">
    <location>
        <begin position="241"/>
        <end position="274"/>
    </location>
</feature>
<protein>
    <submittedName>
        <fullName evidence="2">Uncharacterized protein</fullName>
    </submittedName>
</protein>